<comment type="catalytic activity">
    <reaction evidence="7 12">
        <text>L-seryl-[protein] + ATP = O-phospho-L-seryl-[protein] + ADP + H(+)</text>
        <dbReference type="Rhea" id="RHEA:17989"/>
        <dbReference type="Rhea" id="RHEA-COMP:9863"/>
        <dbReference type="Rhea" id="RHEA-COMP:11604"/>
        <dbReference type="ChEBI" id="CHEBI:15378"/>
        <dbReference type="ChEBI" id="CHEBI:29999"/>
        <dbReference type="ChEBI" id="CHEBI:30616"/>
        <dbReference type="ChEBI" id="CHEBI:83421"/>
        <dbReference type="ChEBI" id="CHEBI:456216"/>
        <dbReference type="EC" id="2.7.11.1"/>
    </reaction>
</comment>
<evidence type="ECO:0000313" key="16">
    <source>
        <dbReference type="Proteomes" id="UP000000600"/>
    </source>
</evidence>
<organism evidence="15 16">
    <name type="scientific">Paramecium tetraurelia</name>
    <dbReference type="NCBI Taxonomy" id="5888"/>
    <lineage>
        <taxon>Eukaryota</taxon>
        <taxon>Sar</taxon>
        <taxon>Alveolata</taxon>
        <taxon>Ciliophora</taxon>
        <taxon>Intramacronucleata</taxon>
        <taxon>Oligohymenophorea</taxon>
        <taxon>Peniculida</taxon>
        <taxon>Parameciidae</taxon>
        <taxon>Paramecium</taxon>
    </lineage>
</organism>
<dbReference type="GO" id="GO:0032133">
    <property type="term" value="C:chromosome passenger complex"/>
    <property type="evidence" value="ECO:0000318"/>
    <property type="project" value="GO_Central"/>
</dbReference>
<dbReference type="InterPro" id="IPR011009">
    <property type="entry name" value="Kinase-like_dom_sf"/>
</dbReference>
<dbReference type="PROSITE" id="PS00108">
    <property type="entry name" value="PROTEIN_KINASE_ST"/>
    <property type="match status" value="1"/>
</dbReference>
<comment type="catalytic activity">
    <reaction evidence="6 12">
        <text>L-threonyl-[protein] + ATP = O-phospho-L-threonyl-[protein] + ADP + H(+)</text>
        <dbReference type="Rhea" id="RHEA:46608"/>
        <dbReference type="Rhea" id="RHEA-COMP:11060"/>
        <dbReference type="Rhea" id="RHEA-COMP:11605"/>
        <dbReference type="ChEBI" id="CHEBI:15378"/>
        <dbReference type="ChEBI" id="CHEBI:30013"/>
        <dbReference type="ChEBI" id="CHEBI:30616"/>
        <dbReference type="ChEBI" id="CHEBI:61977"/>
        <dbReference type="ChEBI" id="CHEBI:456216"/>
        <dbReference type="EC" id="2.7.11.1"/>
    </reaction>
</comment>
<evidence type="ECO:0000256" key="9">
    <source>
        <dbReference type="PIRSR" id="PIRSR630616-2"/>
    </source>
</evidence>
<dbReference type="GO" id="GO:0007052">
    <property type="term" value="P:mitotic spindle organization"/>
    <property type="evidence" value="ECO:0000318"/>
    <property type="project" value="GO_Central"/>
</dbReference>
<dbReference type="eggNOG" id="KOG0580">
    <property type="taxonomic scope" value="Eukaryota"/>
</dbReference>
<protein>
    <recommendedName>
        <fullName evidence="12">Aurora kinase</fullName>
        <ecNumber evidence="12">2.7.11.1</ecNumber>
    </recommendedName>
</protein>
<dbReference type="STRING" id="5888.A0CQ56"/>
<feature type="cross-link" description="Glycyl lysine isopeptide (Lys-Gly) (interchain with G-Cter in SUMO2)" evidence="10">
    <location>
        <position position="405"/>
    </location>
</feature>
<evidence type="ECO:0000256" key="4">
    <source>
        <dbReference type="ARBA" id="ARBA00022777"/>
    </source>
</evidence>
<keyword evidence="5 9" id="KW-0067">ATP-binding</keyword>
<feature type="binding site" evidence="9">
    <location>
        <position position="288"/>
    </location>
    <ligand>
        <name>ATP</name>
        <dbReference type="ChEBI" id="CHEBI:30616"/>
    </ligand>
</feature>
<dbReference type="Proteomes" id="UP000000600">
    <property type="component" value="Unassembled WGS sequence"/>
</dbReference>
<dbReference type="Pfam" id="PF00069">
    <property type="entry name" value="Pkinase"/>
    <property type="match status" value="1"/>
</dbReference>
<evidence type="ECO:0000259" key="14">
    <source>
        <dbReference type="PROSITE" id="PS50011"/>
    </source>
</evidence>
<proteinExistence type="inferred from homology"/>
<dbReference type="GO" id="GO:0032465">
    <property type="term" value="P:regulation of cytokinesis"/>
    <property type="evidence" value="ECO:0000318"/>
    <property type="project" value="GO_Central"/>
</dbReference>
<dbReference type="FunFam" id="3.30.200.20:FF:000042">
    <property type="entry name" value="Aurora kinase A"/>
    <property type="match status" value="1"/>
</dbReference>
<dbReference type="GO" id="GO:0005876">
    <property type="term" value="C:spindle microtubule"/>
    <property type="evidence" value="ECO:0000318"/>
    <property type="project" value="GO_Central"/>
</dbReference>
<dbReference type="InterPro" id="IPR000719">
    <property type="entry name" value="Prot_kinase_dom"/>
</dbReference>
<feature type="binding site" evidence="9">
    <location>
        <position position="420"/>
    </location>
    <ligand>
        <name>ATP</name>
        <dbReference type="ChEBI" id="CHEBI:30616"/>
    </ligand>
</feature>
<evidence type="ECO:0000313" key="15">
    <source>
        <dbReference type="EMBL" id="CAK72923.1"/>
    </source>
</evidence>
<feature type="binding site" evidence="11">
    <location>
        <position position="311"/>
    </location>
    <ligand>
        <name>ATP</name>
        <dbReference type="ChEBI" id="CHEBI:30616"/>
    </ligand>
</feature>
<evidence type="ECO:0000256" key="6">
    <source>
        <dbReference type="ARBA" id="ARBA00047899"/>
    </source>
</evidence>
<dbReference type="OMA" id="ATREMEY"/>
<comment type="similarity">
    <text evidence="12">Belongs to the protein kinase superfamily. Ser/Thr protein kinase family. Aurora subfamily.</text>
</comment>
<dbReference type="RefSeq" id="XP_001440320.1">
    <property type="nucleotide sequence ID" value="XM_001440283.1"/>
</dbReference>
<feature type="binding site" evidence="9">
    <location>
        <begin position="407"/>
        <end position="408"/>
    </location>
    <ligand>
        <name>ATP</name>
        <dbReference type="ChEBI" id="CHEBI:30616"/>
    </ligand>
</feature>
<dbReference type="KEGG" id="ptm:GSPATT00009271001"/>
<dbReference type="GeneID" id="5026105"/>
<dbReference type="EC" id="2.7.11.1" evidence="12"/>
<keyword evidence="1 12" id="KW-0723">Serine/threonine-protein kinase</keyword>
<dbReference type="InterPro" id="IPR017441">
    <property type="entry name" value="Protein_kinase_ATP_BS"/>
</dbReference>
<dbReference type="InParanoid" id="A0CQ56"/>
<dbReference type="EMBL" id="CT868141">
    <property type="protein sequence ID" value="CAK72923.1"/>
    <property type="molecule type" value="Genomic_DNA"/>
</dbReference>
<dbReference type="PROSITE" id="PS50011">
    <property type="entry name" value="PROTEIN_KINASE_DOM"/>
    <property type="match status" value="1"/>
</dbReference>
<dbReference type="CDD" id="cd14007">
    <property type="entry name" value="STKc_Aurora"/>
    <property type="match status" value="1"/>
</dbReference>
<evidence type="ECO:0000256" key="13">
    <source>
        <dbReference type="SAM" id="MobiDB-lite"/>
    </source>
</evidence>
<dbReference type="AlphaFoldDB" id="A0CQ56"/>
<evidence type="ECO:0000256" key="7">
    <source>
        <dbReference type="ARBA" id="ARBA00048679"/>
    </source>
</evidence>
<dbReference type="OrthoDB" id="287694at2759"/>
<reference evidence="15 16" key="1">
    <citation type="journal article" date="2006" name="Nature">
        <title>Global trends of whole-genome duplications revealed by the ciliate Paramecium tetraurelia.</title>
        <authorList>
            <consortium name="Genoscope"/>
            <person name="Aury J.-M."/>
            <person name="Jaillon O."/>
            <person name="Duret L."/>
            <person name="Noel B."/>
            <person name="Jubin C."/>
            <person name="Porcel B.M."/>
            <person name="Segurens B."/>
            <person name="Daubin V."/>
            <person name="Anthouard V."/>
            <person name="Aiach N."/>
            <person name="Arnaiz O."/>
            <person name="Billaut A."/>
            <person name="Beisson J."/>
            <person name="Blanc I."/>
            <person name="Bouhouche K."/>
            <person name="Camara F."/>
            <person name="Duharcourt S."/>
            <person name="Guigo R."/>
            <person name="Gogendeau D."/>
            <person name="Katinka M."/>
            <person name="Keller A.-M."/>
            <person name="Kissmehl R."/>
            <person name="Klotz C."/>
            <person name="Koll F."/>
            <person name="Le Moue A."/>
            <person name="Lepere C."/>
            <person name="Malinsky S."/>
            <person name="Nowacki M."/>
            <person name="Nowak J.K."/>
            <person name="Plattner H."/>
            <person name="Poulain J."/>
            <person name="Ruiz F."/>
            <person name="Serrano V."/>
            <person name="Zagulski M."/>
            <person name="Dessen P."/>
            <person name="Betermier M."/>
            <person name="Weissenbach J."/>
            <person name="Scarpelli C."/>
            <person name="Schachter V."/>
            <person name="Sperling L."/>
            <person name="Meyer E."/>
            <person name="Cohen J."/>
            <person name="Wincker P."/>
        </authorList>
    </citation>
    <scope>NUCLEOTIDE SEQUENCE [LARGE SCALE GENOMIC DNA]</scope>
    <source>
        <strain evidence="15 16">Stock d4-2</strain>
    </source>
</reference>
<feature type="active site" description="Proton acceptor" evidence="8">
    <location>
        <position position="403"/>
    </location>
</feature>
<evidence type="ECO:0000256" key="1">
    <source>
        <dbReference type="ARBA" id="ARBA00022527"/>
    </source>
</evidence>
<evidence type="ECO:0000256" key="8">
    <source>
        <dbReference type="PIRSR" id="PIRSR630616-1"/>
    </source>
</evidence>
<dbReference type="GO" id="GO:0005524">
    <property type="term" value="F:ATP binding"/>
    <property type="evidence" value="ECO:0007669"/>
    <property type="project" value="UniProtKB-UniRule"/>
</dbReference>
<dbReference type="GO" id="GO:0004674">
    <property type="term" value="F:protein serine/threonine kinase activity"/>
    <property type="evidence" value="ECO:0007669"/>
    <property type="project" value="UniProtKB-KW"/>
</dbReference>
<dbReference type="InterPro" id="IPR030616">
    <property type="entry name" value="Aur-like"/>
</dbReference>
<evidence type="ECO:0000256" key="2">
    <source>
        <dbReference type="ARBA" id="ARBA00022679"/>
    </source>
</evidence>
<keyword evidence="3 9" id="KW-0547">Nucleotide-binding</keyword>
<keyword evidence="4 12" id="KW-0418">Kinase</keyword>
<accession>A0CQ56</accession>
<sequence>MHKQRLIIFCVLKIIIYQNLRMFQLNQSHIKYHNQFGATSAVYFSSQQTQRDKPSQTRDGSEIKQLIQYPASQIVYGPSMKFNSPVHSNIAFRKTSKELNITIEDSTMCQQLRQPSPTVKKQREQMEKDWNKLIDKSKSLQDNLVLLKNNISMNLNKKQSDQRQTKESTSTAAGLSSRMKLQKVNVSCKLNSPFKVQPKIAACKSLSHNAFGNLKFTASAGKNPTVLNTTSAINYVNKNNNYVKKLLDEHQTQKVITQNLMPKQTNPLYIQIENKLKLKIGAFLGRGKFSDVHMAIDNRTGLVFALKIIKKQTVIEHQMQEQLAREIVIQSKLSHPNIVKMFGHCYDQQYIYMMLEFCNNGELFQHQYKQPNKRLSEKEASNLIMQILSAIQYMHKQGFMHRDLKTENILLSLNYIKLCDFGCVREIPKFEDRRNTFCGTVDYIAPEVIKDEGYDERCDAWQIAILAYELVAGNTPFSEFPRDDEAIMENILKNKFDLPNFFSSALKDFVKRGLQQSPDQRISIDQMLLHKWIIDNNKATDREYAF</sequence>
<dbReference type="SMART" id="SM00220">
    <property type="entry name" value="S_TKc"/>
    <property type="match status" value="1"/>
</dbReference>
<keyword evidence="16" id="KW-1185">Reference proteome</keyword>
<gene>
    <name evidence="15" type="ORF">GSPATT00009271001</name>
</gene>
<dbReference type="PANTHER" id="PTHR24350">
    <property type="entry name" value="SERINE/THREONINE-PROTEIN KINASE IAL-RELATED"/>
    <property type="match status" value="1"/>
</dbReference>
<keyword evidence="2 12" id="KW-0808">Transferase</keyword>
<feature type="region of interest" description="Disordered" evidence="13">
    <location>
        <begin position="155"/>
        <end position="176"/>
    </location>
</feature>
<dbReference type="GO" id="GO:0005634">
    <property type="term" value="C:nucleus"/>
    <property type="evidence" value="ECO:0000318"/>
    <property type="project" value="GO_Central"/>
</dbReference>
<dbReference type="FunFam" id="1.10.510.10:FF:000235">
    <property type="entry name" value="Serine/threonine-protein kinase ark1"/>
    <property type="match status" value="1"/>
</dbReference>
<dbReference type="SUPFAM" id="SSF56112">
    <property type="entry name" value="Protein kinase-like (PK-like)"/>
    <property type="match status" value="1"/>
</dbReference>
<dbReference type="InterPro" id="IPR008271">
    <property type="entry name" value="Ser/Thr_kinase_AS"/>
</dbReference>
<dbReference type="Gene3D" id="1.10.510.10">
    <property type="entry name" value="Transferase(Phosphotransferase) domain 1"/>
    <property type="match status" value="1"/>
</dbReference>
<feature type="domain" description="Protein kinase" evidence="14">
    <location>
        <begin position="278"/>
        <end position="533"/>
    </location>
</feature>
<evidence type="ECO:0000256" key="3">
    <source>
        <dbReference type="ARBA" id="ARBA00022741"/>
    </source>
</evidence>
<dbReference type="GO" id="GO:0051233">
    <property type="term" value="C:spindle midzone"/>
    <property type="evidence" value="ECO:0000318"/>
    <property type="project" value="GO_Central"/>
</dbReference>
<dbReference type="PROSITE" id="PS00107">
    <property type="entry name" value="PROTEIN_KINASE_ATP"/>
    <property type="match status" value="1"/>
</dbReference>
<evidence type="ECO:0000256" key="5">
    <source>
        <dbReference type="ARBA" id="ARBA00022840"/>
    </source>
</evidence>
<evidence type="ECO:0000256" key="12">
    <source>
        <dbReference type="RuleBase" id="RU367134"/>
    </source>
</evidence>
<feature type="binding site" evidence="9">
    <location>
        <position position="307"/>
    </location>
    <ligand>
        <name>ATP</name>
        <dbReference type="ChEBI" id="CHEBI:30616"/>
    </ligand>
</feature>
<name>A0CQ56_PARTE</name>
<evidence type="ECO:0000256" key="11">
    <source>
        <dbReference type="PROSITE-ProRule" id="PRU10141"/>
    </source>
</evidence>
<dbReference type="HOGENOM" id="CLU_000288_63_6_1"/>
<evidence type="ECO:0000256" key="10">
    <source>
        <dbReference type="PIRSR" id="PIRSR630616-3"/>
    </source>
</evidence>